<keyword evidence="4" id="KW-1185">Reference proteome</keyword>
<proteinExistence type="predicted"/>
<evidence type="ECO:0000259" key="2">
    <source>
        <dbReference type="PROSITE" id="PS50887"/>
    </source>
</evidence>
<name>A0A2V4AEW4_9PSEU</name>
<dbReference type="OrthoDB" id="23692at2"/>
<dbReference type="AlphaFoldDB" id="A0A2V4AEW4"/>
<dbReference type="EMBL" id="MASW01000024">
    <property type="protein sequence ID" value="PXY16547.1"/>
    <property type="molecule type" value="Genomic_DNA"/>
</dbReference>
<dbReference type="SUPFAM" id="SSF55073">
    <property type="entry name" value="Nucleotide cyclase"/>
    <property type="match status" value="1"/>
</dbReference>
<dbReference type="SMART" id="SM00267">
    <property type="entry name" value="GGDEF"/>
    <property type="match status" value="1"/>
</dbReference>
<dbReference type="PANTHER" id="PTHR44757">
    <property type="entry name" value="DIGUANYLATE CYCLASE DGCP"/>
    <property type="match status" value="1"/>
</dbReference>
<feature type="region of interest" description="Disordered" evidence="1">
    <location>
        <begin position="220"/>
        <end position="241"/>
    </location>
</feature>
<dbReference type="RefSeq" id="WP_112278788.1">
    <property type="nucleotide sequence ID" value="NZ_CM009984.1"/>
</dbReference>
<organism evidence="3 4">
    <name type="scientific">Prauserella muralis</name>
    <dbReference type="NCBI Taxonomy" id="588067"/>
    <lineage>
        <taxon>Bacteria</taxon>
        <taxon>Bacillati</taxon>
        <taxon>Actinomycetota</taxon>
        <taxon>Actinomycetes</taxon>
        <taxon>Pseudonocardiales</taxon>
        <taxon>Pseudonocardiaceae</taxon>
        <taxon>Prauserella</taxon>
    </lineage>
</organism>
<evidence type="ECO:0000256" key="1">
    <source>
        <dbReference type="SAM" id="MobiDB-lite"/>
    </source>
</evidence>
<protein>
    <recommendedName>
        <fullName evidence="2">GGDEF domain-containing protein</fullName>
    </recommendedName>
</protein>
<sequence>MSATLTVLTGAATAAAGTSAVGWFVTARTLRRRTGELEHDGLTGLWRREGFDKHAPAALAAGNAIALLDLDGFKQINDTHGHPAGDEVLRAVAERLVAELGDQALLARLGGDEFAVITTLELPTVHEQLQQLATALTAPVTVPGAGELAVGVSLGVARLRDLPAFADTTAGRREHWPRVLAEGLAAADAAMYAAKALRRDWQLFDRAVDPLRPAQRLCRTPRRRYRQHGPAALPTATPRGA</sequence>
<dbReference type="InterPro" id="IPR043128">
    <property type="entry name" value="Rev_trsase/Diguanyl_cyclase"/>
</dbReference>
<dbReference type="InterPro" id="IPR029787">
    <property type="entry name" value="Nucleotide_cyclase"/>
</dbReference>
<dbReference type="CDD" id="cd01949">
    <property type="entry name" value="GGDEF"/>
    <property type="match status" value="1"/>
</dbReference>
<geneLocation type="plasmid" evidence="4">
    <name>ppmurdsm45305</name>
</geneLocation>
<dbReference type="NCBIfam" id="TIGR00254">
    <property type="entry name" value="GGDEF"/>
    <property type="match status" value="1"/>
</dbReference>
<dbReference type="Pfam" id="PF00990">
    <property type="entry name" value="GGDEF"/>
    <property type="match status" value="1"/>
</dbReference>
<gene>
    <name evidence="3" type="ORF">BAY60_35695</name>
</gene>
<dbReference type="PANTHER" id="PTHR44757:SF2">
    <property type="entry name" value="BIOFILM ARCHITECTURE MAINTENANCE PROTEIN MBAA"/>
    <property type="match status" value="1"/>
</dbReference>
<evidence type="ECO:0000313" key="4">
    <source>
        <dbReference type="Proteomes" id="UP000249915"/>
    </source>
</evidence>
<accession>A0A2V4AEW4</accession>
<reference evidence="3 4" key="1">
    <citation type="submission" date="2016-07" db="EMBL/GenBank/DDBJ databases">
        <title>Draft genome sequence of Prauserella muralis DSM 45305, isolated from a mould-covered wall in an indoor environment.</title>
        <authorList>
            <person name="Ruckert C."/>
            <person name="Albersmeier A."/>
            <person name="Jiang C.-L."/>
            <person name="Jiang Y."/>
            <person name="Kalinowski J."/>
            <person name="Schneider O."/>
            <person name="Winkler A."/>
            <person name="Zotchev S.B."/>
        </authorList>
    </citation>
    <scope>NUCLEOTIDE SEQUENCE [LARGE SCALE GENOMIC DNA]</scope>
    <source>
        <strain evidence="3 4">DSM 45305</strain>
        <plasmid evidence="4">ppmurdsm45305</plasmid>
    </source>
</reference>
<dbReference type="PROSITE" id="PS50887">
    <property type="entry name" value="GGDEF"/>
    <property type="match status" value="1"/>
</dbReference>
<dbReference type="InterPro" id="IPR052155">
    <property type="entry name" value="Biofilm_reg_signaling"/>
</dbReference>
<feature type="domain" description="GGDEF" evidence="2">
    <location>
        <begin position="61"/>
        <end position="206"/>
    </location>
</feature>
<evidence type="ECO:0000313" key="3">
    <source>
        <dbReference type="EMBL" id="PXY16547.1"/>
    </source>
</evidence>
<dbReference type="Proteomes" id="UP000249915">
    <property type="component" value="Plasmid pPmurDSM45305"/>
</dbReference>
<dbReference type="Gene3D" id="3.30.70.270">
    <property type="match status" value="1"/>
</dbReference>
<comment type="caution">
    <text evidence="3">The sequence shown here is derived from an EMBL/GenBank/DDBJ whole genome shotgun (WGS) entry which is preliminary data.</text>
</comment>
<dbReference type="InterPro" id="IPR000160">
    <property type="entry name" value="GGDEF_dom"/>
</dbReference>
<keyword evidence="3" id="KW-0614">Plasmid</keyword>